<keyword evidence="2" id="KW-0812">Transmembrane</keyword>
<dbReference type="GO" id="GO:0015385">
    <property type="term" value="F:sodium:proton antiporter activity"/>
    <property type="evidence" value="ECO:0007669"/>
    <property type="project" value="TreeGrafter"/>
</dbReference>
<organism evidence="3 4">
    <name type="scientific">Parahaliea mediterranea</name>
    <dbReference type="NCBI Taxonomy" id="651086"/>
    <lineage>
        <taxon>Bacteria</taxon>
        <taxon>Pseudomonadati</taxon>
        <taxon>Pseudomonadota</taxon>
        <taxon>Gammaproteobacteria</taxon>
        <taxon>Cellvibrionales</taxon>
        <taxon>Halieaceae</taxon>
        <taxon>Parahaliea</taxon>
    </lineage>
</organism>
<feature type="region of interest" description="Disordered" evidence="1">
    <location>
        <begin position="94"/>
        <end position="113"/>
    </location>
</feature>
<evidence type="ECO:0000313" key="4">
    <source>
        <dbReference type="Proteomes" id="UP000664303"/>
    </source>
</evidence>
<dbReference type="RefSeq" id="WP_206560657.1">
    <property type="nucleotide sequence ID" value="NZ_JAFKCZ010000007.1"/>
</dbReference>
<sequence length="113" mass="12281">MSTLWLWASDACLLIGSFLLLTGALGFLRFPDFYARIHACGVTETLATGFVLLGLLLRSDDAMPQVKLVLILLFVLFSSPTASHALAKAAWNAGVRPRDNSGKRRVSLPHTDP</sequence>
<dbReference type="Proteomes" id="UP000664303">
    <property type="component" value="Unassembled WGS sequence"/>
</dbReference>
<proteinExistence type="predicted"/>
<gene>
    <name evidence="3" type="ORF">JYP50_11480</name>
</gene>
<keyword evidence="2" id="KW-1133">Transmembrane helix</keyword>
<accession>A0A939IJ28</accession>
<evidence type="ECO:0000256" key="1">
    <source>
        <dbReference type="SAM" id="MobiDB-lite"/>
    </source>
</evidence>
<evidence type="ECO:0000313" key="3">
    <source>
        <dbReference type="EMBL" id="MBN7797219.1"/>
    </source>
</evidence>
<evidence type="ECO:0000256" key="2">
    <source>
        <dbReference type="SAM" id="Phobius"/>
    </source>
</evidence>
<dbReference type="NCBIfam" id="TIGR01300">
    <property type="entry name" value="CPA3_mnhG_phaG"/>
    <property type="match status" value="1"/>
</dbReference>
<feature type="transmembrane region" description="Helical" evidence="2">
    <location>
        <begin position="36"/>
        <end position="56"/>
    </location>
</feature>
<protein>
    <submittedName>
        <fullName evidence="3">Monovalent cation/H(+) antiporter subunit G</fullName>
    </submittedName>
</protein>
<keyword evidence="2" id="KW-0472">Membrane</keyword>
<reference evidence="3" key="1">
    <citation type="submission" date="2021-02" db="EMBL/GenBank/DDBJ databases">
        <title>PHA producing bacteria isolated from coastal sediment in Guangdong, Shenzhen.</title>
        <authorList>
            <person name="Zheng W."/>
            <person name="Yu S."/>
            <person name="Huang Y."/>
        </authorList>
    </citation>
    <scope>NUCLEOTIDE SEQUENCE</scope>
    <source>
        <strain evidence="3">TN14-10</strain>
    </source>
</reference>
<dbReference type="Pfam" id="PF03334">
    <property type="entry name" value="PhaG_MnhG_YufB"/>
    <property type="match status" value="1"/>
</dbReference>
<comment type="caution">
    <text evidence="3">The sequence shown here is derived from an EMBL/GenBank/DDBJ whole genome shotgun (WGS) entry which is preliminary data.</text>
</comment>
<keyword evidence="4" id="KW-1185">Reference proteome</keyword>
<dbReference type="EMBL" id="JAFKCZ010000007">
    <property type="protein sequence ID" value="MBN7797219.1"/>
    <property type="molecule type" value="Genomic_DNA"/>
</dbReference>
<name>A0A939IJ28_9GAMM</name>
<feature type="transmembrane region" description="Helical" evidence="2">
    <location>
        <begin position="68"/>
        <end position="87"/>
    </location>
</feature>
<dbReference type="InterPro" id="IPR005133">
    <property type="entry name" value="PhaG_MnhG_YufB"/>
</dbReference>
<dbReference type="PANTHER" id="PTHR34703:SF1">
    <property type="entry name" value="ANTIPORTER SUBUNIT MNHG2-RELATED"/>
    <property type="match status" value="1"/>
</dbReference>
<dbReference type="AlphaFoldDB" id="A0A939IJ28"/>
<dbReference type="PANTHER" id="PTHR34703">
    <property type="entry name" value="ANTIPORTER SUBUNIT MNHG2-RELATED"/>
    <property type="match status" value="1"/>
</dbReference>